<feature type="chain" id="PRO_5041779037" description="Carboxylic ester hydrolase" evidence="4">
    <location>
        <begin position="18"/>
        <end position="517"/>
    </location>
</feature>
<feature type="signal peptide" evidence="4">
    <location>
        <begin position="1"/>
        <end position="17"/>
    </location>
</feature>
<keyword evidence="3" id="KW-1015">Disulfide bond</keyword>
<dbReference type="Pfam" id="PF00135">
    <property type="entry name" value="COesterase"/>
    <property type="match status" value="1"/>
</dbReference>
<dbReference type="InterPro" id="IPR029058">
    <property type="entry name" value="AB_hydrolase_fold"/>
</dbReference>
<keyword evidence="4" id="KW-0732">Signal</keyword>
<dbReference type="InterPro" id="IPR019826">
    <property type="entry name" value="Carboxylesterase_B_AS"/>
</dbReference>
<sequence>MRSVFALAVVYASACYAASLATVSVKTTSGTIQGTSTDGVSIFKGIRYGQPPTGDLRWQPPVAFTSNATQTANTLPPSCIQQFPFAGAALNELIFNTPAPPESEDCLFLNVWAPTNASNLPVVVWIYGGALAFGTASIAEYDGFSMVKNQGIILASFNYRTNVFGFPGSPDLPLTGNNLGFLDQELVFKWVQNNIAAFGGNPTEVTIWGESAGSKSVSGAISRHTPADAPFRAAIMESVADTSMSPTPLVASFNNFSGEVGCGQTPGDARLACLKKVPASTIRTYLNGPKGASFRPIVDNQVTFADPLQRIRQGLGARVPFIISNNQDDGTLFTIGQDNLTNYLATHFPTVTPAQARALYTSGLSDHDVISQVVKDVTFLCPTGLWSNVTVLAGVPNVFRYSYGAVFADLQVFPNAGAWHSSELREIFGTYNSSTATAAEVTLSATYQKLVADFVKNPTASPAPNWPRYIPGSNTKTLAKLAYNGNVLTSNVVEAVQSDLIDGPCSLWNKFLDFRPT</sequence>
<dbReference type="PRINTS" id="PR00878">
    <property type="entry name" value="CHOLNESTRASE"/>
</dbReference>
<dbReference type="InterPro" id="IPR019819">
    <property type="entry name" value="Carboxylesterase_B_CS"/>
</dbReference>
<proteinExistence type="inferred from homology"/>
<comment type="similarity">
    <text evidence="1 4">Belongs to the type-B carboxylesterase/lipase family.</text>
</comment>
<dbReference type="InterPro" id="IPR050654">
    <property type="entry name" value="AChE-related_enzymes"/>
</dbReference>
<protein>
    <recommendedName>
        <fullName evidence="4">Carboxylic ester hydrolase</fullName>
        <ecNumber evidence="4">3.1.1.-</ecNumber>
    </recommendedName>
</protein>
<comment type="caution">
    <text evidence="6">The sequence shown here is derived from an EMBL/GenBank/DDBJ whole genome shotgun (WGS) entry which is preliminary data.</text>
</comment>
<dbReference type="PROSITE" id="PS00122">
    <property type="entry name" value="CARBOXYLESTERASE_B_1"/>
    <property type="match status" value="1"/>
</dbReference>
<dbReference type="PANTHER" id="PTHR43918:SF4">
    <property type="entry name" value="CARBOXYLIC ESTER HYDROLASE"/>
    <property type="match status" value="1"/>
</dbReference>
<evidence type="ECO:0000256" key="3">
    <source>
        <dbReference type="ARBA" id="ARBA00023157"/>
    </source>
</evidence>
<keyword evidence="2 4" id="KW-0378">Hydrolase</keyword>
<dbReference type="SUPFAM" id="SSF53474">
    <property type="entry name" value="alpha/beta-Hydrolases"/>
    <property type="match status" value="1"/>
</dbReference>
<dbReference type="InterPro" id="IPR000997">
    <property type="entry name" value="Cholinesterase"/>
</dbReference>
<dbReference type="PANTHER" id="PTHR43918">
    <property type="entry name" value="ACETYLCHOLINESTERASE"/>
    <property type="match status" value="1"/>
</dbReference>
<feature type="domain" description="Carboxylesterase type B" evidence="5">
    <location>
        <begin position="24"/>
        <end position="486"/>
    </location>
</feature>
<dbReference type="PROSITE" id="PS00941">
    <property type="entry name" value="CARBOXYLESTERASE_B_2"/>
    <property type="match status" value="1"/>
</dbReference>
<dbReference type="InterPro" id="IPR002018">
    <property type="entry name" value="CarbesteraseB"/>
</dbReference>
<gene>
    <name evidence="6" type="ORF">FB45DRAFT_538486</name>
</gene>
<evidence type="ECO:0000256" key="1">
    <source>
        <dbReference type="ARBA" id="ARBA00005964"/>
    </source>
</evidence>
<dbReference type="Proteomes" id="UP001221142">
    <property type="component" value="Unassembled WGS sequence"/>
</dbReference>
<accession>A0AAD7FP25</accession>
<dbReference type="EMBL" id="JARKIF010000009">
    <property type="protein sequence ID" value="KAJ7630565.1"/>
    <property type="molecule type" value="Genomic_DNA"/>
</dbReference>
<keyword evidence="7" id="KW-1185">Reference proteome</keyword>
<evidence type="ECO:0000259" key="5">
    <source>
        <dbReference type="Pfam" id="PF00135"/>
    </source>
</evidence>
<reference evidence="6" key="1">
    <citation type="submission" date="2023-03" db="EMBL/GenBank/DDBJ databases">
        <title>Massive genome expansion in bonnet fungi (Mycena s.s.) driven by repeated elements and novel gene families across ecological guilds.</title>
        <authorList>
            <consortium name="Lawrence Berkeley National Laboratory"/>
            <person name="Harder C.B."/>
            <person name="Miyauchi S."/>
            <person name="Viragh M."/>
            <person name="Kuo A."/>
            <person name="Thoen E."/>
            <person name="Andreopoulos B."/>
            <person name="Lu D."/>
            <person name="Skrede I."/>
            <person name="Drula E."/>
            <person name="Henrissat B."/>
            <person name="Morin E."/>
            <person name="Kohler A."/>
            <person name="Barry K."/>
            <person name="LaButti K."/>
            <person name="Morin E."/>
            <person name="Salamov A."/>
            <person name="Lipzen A."/>
            <person name="Mereny Z."/>
            <person name="Hegedus B."/>
            <person name="Baldrian P."/>
            <person name="Stursova M."/>
            <person name="Weitz H."/>
            <person name="Taylor A."/>
            <person name="Grigoriev I.V."/>
            <person name="Nagy L.G."/>
            <person name="Martin F."/>
            <person name="Kauserud H."/>
        </authorList>
    </citation>
    <scope>NUCLEOTIDE SEQUENCE</scope>
    <source>
        <strain evidence="6">9284</strain>
    </source>
</reference>
<organism evidence="6 7">
    <name type="scientific">Roridomyces roridus</name>
    <dbReference type="NCBI Taxonomy" id="1738132"/>
    <lineage>
        <taxon>Eukaryota</taxon>
        <taxon>Fungi</taxon>
        <taxon>Dikarya</taxon>
        <taxon>Basidiomycota</taxon>
        <taxon>Agaricomycotina</taxon>
        <taxon>Agaricomycetes</taxon>
        <taxon>Agaricomycetidae</taxon>
        <taxon>Agaricales</taxon>
        <taxon>Marasmiineae</taxon>
        <taxon>Mycenaceae</taxon>
        <taxon>Roridomyces</taxon>
    </lineage>
</organism>
<dbReference type="AlphaFoldDB" id="A0AAD7FP25"/>
<evidence type="ECO:0000313" key="7">
    <source>
        <dbReference type="Proteomes" id="UP001221142"/>
    </source>
</evidence>
<dbReference type="GO" id="GO:0004104">
    <property type="term" value="F:cholinesterase activity"/>
    <property type="evidence" value="ECO:0007669"/>
    <property type="project" value="InterPro"/>
</dbReference>
<dbReference type="EC" id="3.1.1.-" evidence="4"/>
<dbReference type="Gene3D" id="3.40.50.1820">
    <property type="entry name" value="alpha/beta hydrolase"/>
    <property type="match status" value="1"/>
</dbReference>
<evidence type="ECO:0000313" key="6">
    <source>
        <dbReference type="EMBL" id="KAJ7630565.1"/>
    </source>
</evidence>
<name>A0AAD7FP25_9AGAR</name>
<evidence type="ECO:0000256" key="4">
    <source>
        <dbReference type="RuleBase" id="RU361235"/>
    </source>
</evidence>
<evidence type="ECO:0000256" key="2">
    <source>
        <dbReference type="ARBA" id="ARBA00022801"/>
    </source>
</evidence>